<dbReference type="SMART" id="SM00387">
    <property type="entry name" value="HATPase_c"/>
    <property type="match status" value="1"/>
</dbReference>
<dbReference type="InterPro" id="IPR003661">
    <property type="entry name" value="HisK_dim/P_dom"/>
</dbReference>
<evidence type="ECO:0000256" key="3">
    <source>
        <dbReference type="ARBA" id="ARBA00022553"/>
    </source>
</evidence>
<dbReference type="Pfam" id="PF00512">
    <property type="entry name" value="HisKA"/>
    <property type="match status" value="1"/>
</dbReference>
<evidence type="ECO:0000313" key="13">
    <source>
        <dbReference type="Proteomes" id="UP000320496"/>
    </source>
</evidence>
<accession>A0A517Z5U6</accession>
<feature type="transmembrane region" description="Helical" evidence="10">
    <location>
        <begin position="189"/>
        <end position="212"/>
    </location>
</feature>
<dbReference type="CDD" id="cd00082">
    <property type="entry name" value="HisKA"/>
    <property type="match status" value="1"/>
</dbReference>
<dbReference type="SMART" id="SM00388">
    <property type="entry name" value="HisKA"/>
    <property type="match status" value="1"/>
</dbReference>
<dbReference type="PRINTS" id="PR00344">
    <property type="entry name" value="BCTRLSENSOR"/>
</dbReference>
<proteinExistence type="predicted"/>
<dbReference type="Gene3D" id="1.10.287.130">
    <property type="match status" value="1"/>
</dbReference>
<keyword evidence="7" id="KW-0067">ATP-binding</keyword>
<protein>
    <recommendedName>
        <fullName evidence="2">histidine kinase</fullName>
        <ecNumber evidence="2">2.7.13.3</ecNumber>
    </recommendedName>
</protein>
<dbReference type="EC" id="2.7.13.3" evidence="2"/>
<keyword evidence="10" id="KW-1133">Transmembrane helix</keyword>
<keyword evidence="8" id="KW-0902">Two-component regulatory system</keyword>
<dbReference type="PANTHER" id="PTHR43065:SF10">
    <property type="entry name" value="PEROXIDE STRESS-ACTIVATED HISTIDINE KINASE MAK3"/>
    <property type="match status" value="1"/>
</dbReference>
<dbReference type="InterPro" id="IPR005467">
    <property type="entry name" value="His_kinase_dom"/>
</dbReference>
<feature type="transmembrane region" description="Helical" evidence="10">
    <location>
        <begin position="20"/>
        <end position="42"/>
    </location>
</feature>
<evidence type="ECO:0000256" key="4">
    <source>
        <dbReference type="ARBA" id="ARBA00022679"/>
    </source>
</evidence>
<evidence type="ECO:0000256" key="10">
    <source>
        <dbReference type="SAM" id="Phobius"/>
    </source>
</evidence>
<keyword evidence="9" id="KW-0175">Coiled coil</keyword>
<keyword evidence="10" id="KW-0812">Transmembrane</keyword>
<gene>
    <name evidence="12" type="primary">zraS_1</name>
    <name evidence="12" type="ORF">Mal4_21640</name>
</gene>
<dbReference type="PANTHER" id="PTHR43065">
    <property type="entry name" value="SENSOR HISTIDINE KINASE"/>
    <property type="match status" value="1"/>
</dbReference>
<dbReference type="InterPro" id="IPR003594">
    <property type="entry name" value="HATPase_dom"/>
</dbReference>
<dbReference type="SUPFAM" id="SSF47384">
    <property type="entry name" value="Homodimeric domain of signal transducing histidine kinase"/>
    <property type="match status" value="1"/>
</dbReference>
<keyword evidence="4 12" id="KW-0808">Transferase</keyword>
<feature type="domain" description="Histidine kinase" evidence="11">
    <location>
        <begin position="291"/>
        <end position="505"/>
    </location>
</feature>
<dbReference type="CDD" id="cd00075">
    <property type="entry name" value="HATPase"/>
    <property type="match status" value="1"/>
</dbReference>
<dbReference type="RefSeq" id="WP_145369094.1">
    <property type="nucleotide sequence ID" value="NZ_CP036275.1"/>
</dbReference>
<dbReference type="SUPFAM" id="SSF55874">
    <property type="entry name" value="ATPase domain of HSP90 chaperone/DNA topoisomerase II/histidine kinase"/>
    <property type="match status" value="1"/>
</dbReference>
<dbReference type="EMBL" id="CP036275">
    <property type="protein sequence ID" value="QDU37847.1"/>
    <property type="molecule type" value="Genomic_DNA"/>
</dbReference>
<dbReference type="InterPro" id="IPR036890">
    <property type="entry name" value="HATPase_C_sf"/>
</dbReference>
<evidence type="ECO:0000256" key="5">
    <source>
        <dbReference type="ARBA" id="ARBA00022741"/>
    </source>
</evidence>
<name>A0A517Z5U6_9PLAN</name>
<evidence type="ECO:0000256" key="1">
    <source>
        <dbReference type="ARBA" id="ARBA00000085"/>
    </source>
</evidence>
<comment type="catalytic activity">
    <reaction evidence="1">
        <text>ATP + protein L-histidine = ADP + protein N-phospho-L-histidine.</text>
        <dbReference type="EC" id="2.7.13.3"/>
    </reaction>
</comment>
<evidence type="ECO:0000256" key="9">
    <source>
        <dbReference type="SAM" id="Coils"/>
    </source>
</evidence>
<evidence type="ECO:0000313" key="12">
    <source>
        <dbReference type="EMBL" id="QDU37847.1"/>
    </source>
</evidence>
<dbReference type="InterPro" id="IPR004358">
    <property type="entry name" value="Sig_transdc_His_kin-like_C"/>
</dbReference>
<dbReference type="InterPro" id="IPR036097">
    <property type="entry name" value="HisK_dim/P_sf"/>
</dbReference>
<dbReference type="PROSITE" id="PS50109">
    <property type="entry name" value="HIS_KIN"/>
    <property type="match status" value="1"/>
</dbReference>
<keyword evidence="6" id="KW-0418">Kinase</keyword>
<dbReference type="Pfam" id="PF02518">
    <property type="entry name" value="HATPase_c"/>
    <property type="match status" value="1"/>
</dbReference>
<dbReference type="Gene3D" id="3.30.565.10">
    <property type="entry name" value="Histidine kinase-like ATPase, C-terminal domain"/>
    <property type="match status" value="1"/>
</dbReference>
<dbReference type="GO" id="GO:0005524">
    <property type="term" value="F:ATP binding"/>
    <property type="evidence" value="ECO:0007669"/>
    <property type="project" value="UniProtKB-KW"/>
</dbReference>
<evidence type="ECO:0000256" key="7">
    <source>
        <dbReference type="ARBA" id="ARBA00022840"/>
    </source>
</evidence>
<evidence type="ECO:0000256" key="2">
    <source>
        <dbReference type="ARBA" id="ARBA00012438"/>
    </source>
</evidence>
<evidence type="ECO:0000256" key="8">
    <source>
        <dbReference type="ARBA" id="ARBA00023012"/>
    </source>
</evidence>
<dbReference type="KEGG" id="mri:Mal4_21640"/>
<dbReference type="GO" id="GO:0000155">
    <property type="term" value="F:phosphorelay sensor kinase activity"/>
    <property type="evidence" value="ECO:0007669"/>
    <property type="project" value="InterPro"/>
</dbReference>
<sequence>MNWSAGVAGSAFSSTWLRLSAPVILLSLLLFVVAAGAGWWIWQEEQQSTRLLEDSLESARVAHELEDLLNGLHRRLSQYVVSGEEKHLDSALGMNDDADRCLIRAERLELTTDGRNLVSRVRRQYTVVYQQVADLSEQTATQSNRQEVKELLDEVLTPELLDRVSRYRSDYENRLASARNESRHADDRMAFLLIALGLCGAIAGLMTGWSMARNVHRSLVELSVPIHDAAGTLNEVVGPIRVHSAGNLEEMRSSLDDMSARVGTVVERLQQAQQDALRAEQLAALGQLAAGLAHELRNPLTAMKTLIQSAQQDPEQSSLTQEDLDVLGEEIDRLNRTIQTFLDYARPPRLHRQSVDLRTVIGDLARLTAHRLQRQHVQLDQNIDAGLPSIQADPDQLRQVLLNLILNALDAQPDGGRIRVQARPVESTADEPDLVRIVVSDDGTGVPAEMRDRIFEPFVSSRDAGTGLGLSICRRIIEQHHGTIQLAEPSAERGAAFVIELPVHD</sequence>
<dbReference type="AlphaFoldDB" id="A0A517Z5U6"/>
<reference evidence="12 13" key="1">
    <citation type="submission" date="2019-02" db="EMBL/GenBank/DDBJ databases">
        <title>Deep-cultivation of Planctomycetes and their phenomic and genomic characterization uncovers novel biology.</title>
        <authorList>
            <person name="Wiegand S."/>
            <person name="Jogler M."/>
            <person name="Boedeker C."/>
            <person name="Pinto D."/>
            <person name="Vollmers J."/>
            <person name="Rivas-Marin E."/>
            <person name="Kohn T."/>
            <person name="Peeters S.H."/>
            <person name="Heuer A."/>
            <person name="Rast P."/>
            <person name="Oberbeckmann S."/>
            <person name="Bunk B."/>
            <person name="Jeske O."/>
            <person name="Meyerdierks A."/>
            <person name="Storesund J.E."/>
            <person name="Kallscheuer N."/>
            <person name="Luecker S."/>
            <person name="Lage O.M."/>
            <person name="Pohl T."/>
            <person name="Merkel B.J."/>
            <person name="Hornburger P."/>
            <person name="Mueller R.-W."/>
            <person name="Bruemmer F."/>
            <person name="Labrenz M."/>
            <person name="Spormann A.M."/>
            <person name="Op den Camp H."/>
            <person name="Overmann J."/>
            <person name="Amann R."/>
            <person name="Jetten M.S.M."/>
            <person name="Mascher T."/>
            <person name="Medema M.H."/>
            <person name="Devos D.P."/>
            <person name="Kaster A.-K."/>
            <person name="Ovreas L."/>
            <person name="Rohde M."/>
            <person name="Galperin M.Y."/>
            <person name="Jogler C."/>
        </authorList>
    </citation>
    <scope>NUCLEOTIDE SEQUENCE [LARGE SCALE GENOMIC DNA]</scope>
    <source>
        <strain evidence="12 13">Mal4</strain>
    </source>
</reference>
<organism evidence="12 13">
    <name type="scientific">Maioricimonas rarisocia</name>
    <dbReference type="NCBI Taxonomy" id="2528026"/>
    <lineage>
        <taxon>Bacteria</taxon>
        <taxon>Pseudomonadati</taxon>
        <taxon>Planctomycetota</taxon>
        <taxon>Planctomycetia</taxon>
        <taxon>Planctomycetales</taxon>
        <taxon>Planctomycetaceae</taxon>
        <taxon>Maioricimonas</taxon>
    </lineage>
</organism>
<keyword evidence="5" id="KW-0547">Nucleotide-binding</keyword>
<evidence type="ECO:0000259" key="11">
    <source>
        <dbReference type="PROSITE" id="PS50109"/>
    </source>
</evidence>
<dbReference type="OrthoDB" id="9815750at2"/>
<evidence type="ECO:0000256" key="6">
    <source>
        <dbReference type="ARBA" id="ARBA00022777"/>
    </source>
</evidence>
<feature type="coiled-coil region" evidence="9">
    <location>
        <begin position="161"/>
        <end position="188"/>
    </location>
</feature>
<dbReference type="Proteomes" id="UP000320496">
    <property type="component" value="Chromosome"/>
</dbReference>
<keyword evidence="13" id="KW-1185">Reference proteome</keyword>
<keyword evidence="10" id="KW-0472">Membrane</keyword>
<keyword evidence="3" id="KW-0597">Phosphoprotein</keyword>